<dbReference type="Proteomes" id="UP000298663">
    <property type="component" value="Unassembled WGS sequence"/>
</dbReference>
<feature type="chain" id="PRO_5020502031" evidence="2">
    <location>
        <begin position="17"/>
        <end position="163"/>
    </location>
</feature>
<organism evidence="3 4">
    <name type="scientific">Steinernema carpocapsae</name>
    <name type="common">Entomopathogenic nematode</name>
    <dbReference type="NCBI Taxonomy" id="34508"/>
    <lineage>
        <taxon>Eukaryota</taxon>
        <taxon>Metazoa</taxon>
        <taxon>Ecdysozoa</taxon>
        <taxon>Nematoda</taxon>
        <taxon>Chromadorea</taxon>
        <taxon>Rhabditida</taxon>
        <taxon>Tylenchina</taxon>
        <taxon>Panagrolaimomorpha</taxon>
        <taxon>Strongyloidoidea</taxon>
        <taxon>Steinernematidae</taxon>
        <taxon>Steinernema</taxon>
    </lineage>
</organism>
<dbReference type="OrthoDB" id="10627815at2759"/>
<accession>A0A4U5N5I8</accession>
<dbReference type="EMBL" id="AZBU02000005">
    <property type="protein sequence ID" value="TKR77503.1"/>
    <property type="molecule type" value="Genomic_DNA"/>
</dbReference>
<sequence>MIEVLLTLMFLWVCYCIDYERKRAGQRGIPVMAEMFDALTAYFNLQPPVPEFSERHRKRRSTSRKSTSRKHSRSHRRRRSASSKKHRPSGSDKKATTPESGTSTSDDKRSDSLKEGMTQPGSITALPTATADPNKPSSEEASSRSLVSFERGTTESNNDSDQA</sequence>
<keyword evidence="4" id="KW-1185">Reference proteome</keyword>
<reference evidence="3 4" key="2">
    <citation type="journal article" date="2019" name="G3 (Bethesda)">
        <title>Hybrid Assembly of the Genome of the Entomopathogenic Nematode Steinernema carpocapsae Identifies the X-Chromosome.</title>
        <authorList>
            <person name="Serra L."/>
            <person name="Macchietto M."/>
            <person name="Macias-Munoz A."/>
            <person name="McGill C.J."/>
            <person name="Rodriguez I.M."/>
            <person name="Rodriguez B."/>
            <person name="Murad R."/>
            <person name="Mortazavi A."/>
        </authorList>
    </citation>
    <scope>NUCLEOTIDE SEQUENCE [LARGE SCALE GENOMIC DNA]</scope>
    <source>
        <strain evidence="3 4">ALL</strain>
    </source>
</reference>
<keyword evidence="2" id="KW-0732">Signal</keyword>
<evidence type="ECO:0000313" key="3">
    <source>
        <dbReference type="EMBL" id="TKR77503.1"/>
    </source>
</evidence>
<reference evidence="3 4" key="1">
    <citation type="journal article" date="2015" name="Genome Biol.">
        <title>Comparative genomics of Steinernema reveals deeply conserved gene regulatory networks.</title>
        <authorList>
            <person name="Dillman A.R."/>
            <person name="Macchietto M."/>
            <person name="Porter C.F."/>
            <person name="Rogers A."/>
            <person name="Williams B."/>
            <person name="Antoshechkin I."/>
            <person name="Lee M.M."/>
            <person name="Goodwin Z."/>
            <person name="Lu X."/>
            <person name="Lewis E.E."/>
            <person name="Goodrich-Blair H."/>
            <person name="Stock S.P."/>
            <person name="Adams B.J."/>
            <person name="Sternberg P.W."/>
            <person name="Mortazavi A."/>
        </authorList>
    </citation>
    <scope>NUCLEOTIDE SEQUENCE [LARGE SCALE GENOMIC DNA]</scope>
    <source>
        <strain evidence="3 4">ALL</strain>
    </source>
</reference>
<feature type="compositionally biased region" description="Polar residues" evidence="1">
    <location>
        <begin position="154"/>
        <end position="163"/>
    </location>
</feature>
<evidence type="ECO:0000256" key="2">
    <source>
        <dbReference type="SAM" id="SignalP"/>
    </source>
</evidence>
<evidence type="ECO:0000313" key="4">
    <source>
        <dbReference type="Proteomes" id="UP000298663"/>
    </source>
</evidence>
<dbReference type="AlphaFoldDB" id="A0A4U5N5I8"/>
<proteinExistence type="predicted"/>
<feature type="compositionally biased region" description="Basic and acidic residues" evidence="1">
    <location>
        <begin position="105"/>
        <end position="114"/>
    </location>
</feature>
<name>A0A4U5N5I8_STECR</name>
<feature type="signal peptide" evidence="2">
    <location>
        <begin position="1"/>
        <end position="16"/>
    </location>
</feature>
<feature type="region of interest" description="Disordered" evidence="1">
    <location>
        <begin position="50"/>
        <end position="163"/>
    </location>
</feature>
<comment type="caution">
    <text evidence="3">The sequence shown here is derived from an EMBL/GenBank/DDBJ whole genome shotgun (WGS) entry which is preliminary data.</text>
</comment>
<protein>
    <submittedName>
        <fullName evidence="3">Uncharacterized protein</fullName>
    </submittedName>
</protein>
<evidence type="ECO:0000256" key="1">
    <source>
        <dbReference type="SAM" id="MobiDB-lite"/>
    </source>
</evidence>
<gene>
    <name evidence="3" type="ORF">L596_018464</name>
</gene>
<feature type="compositionally biased region" description="Basic residues" evidence="1">
    <location>
        <begin position="55"/>
        <end position="88"/>
    </location>
</feature>